<dbReference type="SMART" id="SM00136">
    <property type="entry name" value="LamNT"/>
    <property type="match status" value="1"/>
</dbReference>
<dbReference type="InterPro" id="IPR008211">
    <property type="entry name" value="Laminin_N"/>
</dbReference>
<dbReference type="GO" id="GO:0009888">
    <property type="term" value="P:tissue development"/>
    <property type="evidence" value="ECO:0007669"/>
    <property type="project" value="TreeGrafter"/>
</dbReference>
<evidence type="ECO:0000313" key="5">
    <source>
        <dbReference type="EMBL" id="CDQ00634.1"/>
    </source>
</evidence>
<evidence type="ECO:0000256" key="2">
    <source>
        <dbReference type="ARBA" id="ARBA00023292"/>
    </source>
</evidence>
<dbReference type="SUPFAM" id="SSF49785">
    <property type="entry name" value="Galactose-binding domain-like"/>
    <property type="match status" value="1"/>
</dbReference>
<gene>
    <name evidence="5" type="primary">Bma-unc-6</name>
    <name evidence="5" type="ORF">BM_Bm3988</name>
</gene>
<dbReference type="FunFam" id="2.60.120.260:FF:000098">
    <property type="entry name" value="Netrin-A, isoform B"/>
    <property type="match status" value="1"/>
</dbReference>
<dbReference type="AlphaFoldDB" id="A0A1I9G4X4"/>
<accession>A0A1I9G4X4</accession>
<proteinExistence type="predicted"/>
<dbReference type="PANTHER" id="PTHR10574:SF365">
    <property type="entry name" value="NETRIN-A-RELATED"/>
    <property type="match status" value="1"/>
</dbReference>
<dbReference type="InterPro" id="IPR050440">
    <property type="entry name" value="Laminin/Netrin_ECM"/>
</dbReference>
<keyword evidence="2" id="KW-0424">Laminin EGF-like domain</keyword>
<dbReference type="Gene3D" id="2.60.120.260">
    <property type="entry name" value="Galactose-binding domain-like"/>
    <property type="match status" value="1"/>
</dbReference>
<keyword evidence="3" id="KW-0812">Transmembrane</keyword>
<keyword evidence="3" id="KW-1133">Transmembrane helix</keyword>
<dbReference type="GO" id="GO:0016358">
    <property type="term" value="P:dendrite development"/>
    <property type="evidence" value="ECO:0007669"/>
    <property type="project" value="TreeGrafter"/>
</dbReference>
<dbReference type="GO" id="GO:0008045">
    <property type="term" value="P:motor neuron axon guidance"/>
    <property type="evidence" value="ECO:0007669"/>
    <property type="project" value="TreeGrafter"/>
</dbReference>
<evidence type="ECO:0000256" key="3">
    <source>
        <dbReference type="SAM" id="Phobius"/>
    </source>
</evidence>
<dbReference type="Pfam" id="PF00055">
    <property type="entry name" value="Laminin_N"/>
    <property type="match status" value="1"/>
</dbReference>
<dbReference type="PROSITE" id="PS51117">
    <property type="entry name" value="LAMININ_NTER"/>
    <property type="match status" value="1"/>
</dbReference>
<name>A0A1I9G4X4_BRUMA</name>
<reference evidence="5" key="2">
    <citation type="submission" date="2012-12" db="EMBL/GenBank/DDBJ databases">
        <authorList>
            <consortium name="WormBase Consortium"/>
            <person name="Ghedin E."/>
            <person name="Paulini M."/>
        </authorList>
    </citation>
    <scope>NUCLEOTIDE SEQUENCE</scope>
    <source>
        <strain evidence="5">FR3</strain>
    </source>
</reference>
<keyword evidence="3" id="KW-0472">Membrane</keyword>
<feature type="transmembrane region" description="Helical" evidence="3">
    <location>
        <begin position="61"/>
        <end position="83"/>
    </location>
</feature>
<feature type="domain" description="Laminin N-terminal" evidence="4">
    <location>
        <begin position="102"/>
        <end position="349"/>
    </location>
</feature>
<evidence type="ECO:0000256" key="1">
    <source>
        <dbReference type="ARBA" id="ARBA00023157"/>
    </source>
</evidence>
<dbReference type="EMBL" id="LN857014">
    <property type="protein sequence ID" value="CDQ00634.1"/>
    <property type="molecule type" value="Genomic_DNA"/>
</dbReference>
<reference evidence="5" key="1">
    <citation type="journal article" date="2007" name="Science">
        <title>Draft genome of the filarial nematode parasite Brugia malayi.</title>
        <authorList>
            <person name="Ghedin E."/>
            <person name="Wang S."/>
            <person name="Spiro D."/>
            <person name="Caler E."/>
            <person name="Zhao Q."/>
            <person name="Crabtree J."/>
            <person name="Allen J.E."/>
            <person name="Delcher A.L."/>
            <person name="Guiliano D.B."/>
            <person name="Miranda-Saavedra D."/>
            <person name="Angiuoli S.V."/>
            <person name="Creasy T."/>
            <person name="Amedeo P."/>
            <person name="Haas B."/>
            <person name="El-Sayed N.M."/>
            <person name="Wortman J.R."/>
            <person name="Feldblyum T."/>
            <person name="Tallon L."/>
            <person name="Schatz M."/>
            <person name="Shumway M."/>
            <person name="Koo H."/>
            <person name="Salzberg S.L."/>
            <person name="Schobel S."/>
            <person name="Pertea M."/>
            <person name="Pop M."/>
            <person name="White O."/>
            <person name="Barton G.J."/>
            <person name="Carlow C.K."/>
            <person name="Crawford M.J."/>
            <person name="Daub J."/>
            <person name="Dimmic M.W."/>
            <person name="Estes C.F."/>
            <person name="Foster J.M."/>
            <person name="Ganatra M."/>
            <person name="Gregory W.F."/>
            <person name="Johnson N.M."/>
            <person name="Jin J."/>
            <person name="Komuniecki R."/>
            <person name="Korf I."/>
            <person name="Kumar S."/>
            <person name="Laney S."/>
            <person name="Li B.W."/>
            <person name="Li W."/>
            <person name="Lindblom T.H."/>
            <person name="Lustigman S."/>
            <person name="Ma D."/>
            <person name="Maina C.V."/>
            <person name="Martin D.M."/>
            <person name="McCarter J.P."/>
            <person name="McReynolds L."/>
            <person name="Mitreva M."/>
            <person name="Nutman T.B."/>
            <person name="Parkinson J."/>
            <person name="Peregrin-Alvarez J.M."/>
            <person name="Poole C."/>
            <person name="Ren Q."/>
            <person name="Saunders L."/>
            <person name="Sluder A.E."/>
            <person name="Smith K."/>
            <person name="Stanke M."/>
            <person name="Unnasch T.R."/>
            <person name="Ware J."/>
            <person name="Wei A.D."/>
            <person name="Weil G."/>
            <person name="Williams D.J."/>
            <person name="Zhang Y."/>
            <person name="Williams S.A."/>
            <person name="Fraser-Liggett C."/>
            <person name="Slatko B."/>
            <person name="Blaxter M.L."/>
            <person name="Scott A.L."/>
        </authorList>
    </citation>
    <scope>NUCLEOTIDE SEQUENCE</scope>
    <source>
        <strain evidence="5">FR3</strain>
    </source>
</reference>
<protein>
    <submittedName>
        <fullName evidence="5">BMA-UNC-6, isoform c</fullName>
    </submittedName>
</protein>
<keyword evidence="1" id="KW-1015">Disulfide bond</keyword>
<dbReference type="PANTHER" id="PTHR10574">
    <property type="entry name" value="NETRIN/LAMININ-RELATED"/>
    <property type="match status" value="1"/>
</dbReference>
<organism evidence="5">
    <name type="scientific">Brugia malayi</name>
    <name type="common">Filarial nematode worm</name>
    <dbReference type="NCBI Taxonomy" id="6279"/>
    <lineage>
        <taxon>Eukaryota</taxon>
        <taxon>Metazoa</taxon>
        <taxon>Ecdysozoa</taxon>
        <taxon>Nematoda</taxon>
        <taxon>Chromadorea</taxon>
        <taxon>Rhabditida</taxon>
        <taxon>Spirurina</taxon>
        <taxon>Spiruromorpha</taxon>
        <taxon>Filarioidea</taxon>
        <taxon>Onchocercidae</taxon>
        <taxon>Brugia</taxon>
    </lineage>
</organism>
<sequence>MCQRSSECWRNGVRRLLNCRVENVWNEVSRIGNEYYEQFLSNTQVVCNCGFHAINNLYAEMYSLLTFTLFFLLRIYHIWAAYFSQFSLREPEHDPCYDNAGRPIRCVPDFINAAFGKPVTASNTCGQYGPSRYCSLRENAMGVMEEVCNICDASSKTQSHPASHLTDLNNLQNVTCWMSEPSTEYPHNVTLTLSLGKKYELTYISVQFCNRLADSMAFYKSMDFGKTWIPFQFYSTECQKIYDRNPSIKIGKHNEQEALCTNTHALTSMPNRVAFATLEGRPSAFEFEHSPVLQDWVTATDIRIIFNRLSPDQAELYGLTNEIGVNITDMDQLKQRYYYSVGELAVGGRCKYISFGPPVGPRYL</sequence>
<dbReference type="GO" id="GO:0009887">
    <property type="term" value="P:animal organ morphogenesis"/>
    <property type="evidence" value="ECO:0007669"/>
    <property type="project" value="TreeGrafter"/>
</dbReference>
<dbReference type="InterPro" id="IPR008979">
    <property type="entry name" value="Galactose-bd-like_sf"/>
</dbReference>
<dbReference type="GO" id="GO:0005604">
    <property type="term" value="C:basement membrane"/>
    <property type="evidence" value="ECO:0007669"/>
    <property type="project" value="TreeGrafter"/>
</dbReference>
<evidence type="ECO:0000259" key="4">
    <source>
        <dbReference type="PROSITE" id="PS51117"/>
    </source>
</evidence>